<keyword evidence="3" id="KW-1185">Reference proteome</keyword>
<proteinExistence type="predicted"/>
<evidence type="ECO:0000259" key="1">
    <source>
        <dbReference type="Pfam" id="PF06452"/>
    </source>
</evidence>
<comment type="caution">
    <text evidence="2">The sequence shown here is derived from an EMBL/GenBank/DDBJ whole genome shotgun (WGS) entry which is preliminary data.</text>
</comment>
<dbReference type="Proteomes" id="UP000435649">
    <property type="component" value="Unassembled WGS sequence"/>
</dbReference>
<dbReference type="SUPFAM" id="SSF49344">
    <property type="entry name" value="CBD9-like"/>
    <property type="match status" value="1"/>
</dbReference>
<gene>
    <name evidence="2" type="ORF">FYJ85_07135</name>
</gene>
<feature type="domain" description="Carbohydrate-binding" evidence="1">
    <location>
        <begin position="885"/>
        <end position="1056"/>
    </location>
</feature>
<dbReference type="GO" id="GO:0004553">
    <property type="term" value="F:hydrolase activity, hydrolyzing O-glycosyl compounds"/>
    <property type="evidence" value="ECO:0007669"/>
    <property type="project" value="InterPro"/>
</dbReference>
<dbReference type="InterPro" id="IPR017853">
    <property type="entry name" value="GH"/>
</dbReference>
<organism evidence="2 3">
    <name type="scientific">Victivallis lenta</name>
    <dbReference type="NCBI Taxonomy" id="2606640"/>
    <lineage>
        <taxon>Bacteria</taxon>
        <taxon>Pseudomonadati</taxon>
        <taxon>Lentisphaerota</taxon>
        <taxon>Lentisphaeria</taxon>
        <taxon>Victivallales</taxon>
        <taxon>Victivallaceae</taxon>
        <taxon>Victivallis</taxon>
    </lineage>
</organism>
<evidence type="ECO:0000313" key="2">
    <source>
        <dbReference type="EMBL" id="MST96819.1"/>
    </source>
</evidence>
<dbReference type="Pfam" id="PF06452">
    <property type="entry name" value="CBM9_1"/>
    <property type="match status" value="1"/>
</dbReference>
<protein>
    <recommendedName>
        <fullName evidence="1">Carbohydrate-binding domain-containing protein</fullName>
    </recommendedName>
</protein>
<dbReference type="InterPro" id="IPR010502">
    <property type="entry name" value="Carb-bd_dom_fam9"/>
</dbReference>
<sequence length="1061" mass="117250">MYRLFVIIFTAAMTGLIFCLAAEELDTIGFEQGFQDIWVGRPEAVRIDASDSSEGKQCAVFDPGGRIAEIARGIKLRRNEIYTVKFDARSTSPGGGAPEIQVRLLMRSLKKPIDWFKEAGKASAELNVPTALRGEWQTFSCSFGPLPDTWRDAEVSSVNLYFQILPGKKPGKVLLDNIRISTRPAVETKPEISFLLPDPVRIFDRIPDFKVKRSGRAGVLRVTARNAGGEETLKLQGVPGEGSLAVTLPGPDYYDIAAEVVDGTKILASARTSVVVTTPLPDDYYSTPHPAFGVWCQVDDRMHRLGGGKWTRHTLFTYFPSANGGTPPSPEKVATRSPVKVITNVNIPHRPHSAEELAEQRRKLEREMIARRGLVDIWETQNEPMLGENFHGTMQQAADIMAMQSSVARQVVPGVPVAGICLNPMQKNHFLQYLNYYRNCGIDRQIDMLALHPYIPGAQSPDTSGYVETINRLRKEVSKIAGREIPVFISEIGYSTKPGGEVTELQQAAYLARVAMLNRQIPGLVGCVWHNGVWTEAYSRREYDFGIMKGVKGSSIREPKPAFAAWATVSRQTWNADYLRELDFGRNVRVLLFRRNGKPLLALWGLQGEPVSVRLPLNVPEVTVVELCGRSRRVRLADGVLPLSLGEAPVYVSGDFPAIFDERSFAVAMEPEVPAALAGMPFEFQVRLPGHFSSAELRIPAGEYGTAQVTGSGADRTVKIIPAPGIRPGCYDLELRLEENGRPRSILIRQLEILRPVDFSRVAPVAVPQGRAILCTAEFRDSTAGDATVEILENGNRVVGLARLSAPGESVIPLYLTRIGRRNSYSARFTLSDGSSYVQPLGGGLTPVSIPYFRDALDRVEEWPECGRFAIGDGVASSHGLTGENDRPSGVIRLAWDEDFLYYAVDVNDKTCRTVALPADMWQGDSLQCGIAADPQFMIRPNNDGLQETAYNEFGTDLRDGGSRSWTWASMNRNAMPCNRPVPGIRLDHRRDRTWTFYRAAVPWETLNIRPGEGVPLRLSILVNDSDGGVRHWMEWFGGIADGKDPGLYGSAVLTKQDRQP</sequence>
<dbReference type="Gene3D" id="2.60.40.1190">
    <property type="match status" value="1"/>
</dbReference>
<dbReference type="Gene3D" id="2.60.120.260">
    <property type="entry name" value="Galactose-binding domain-like"/>
    <property type="match status" value="1"/>
</dbReference>
<evidence type="ECO:0000313" key="3">
    <source>
        <dbReference type="Proteomes" id="UP000435649"/>
    </source>
</evidence>
<accession>A0A844G318</accession>
<dbReference type="SUPFAM" id="SSF49785">
    <property type="entry name" value="Galactose-binding domain-like"/>
    <property type="match status" value="1"/>
</dbReference>
<dbReference type="EMBL" id="VUNS01000005">
    <property type="protein sequence ID" value="MST96819.1"/>
    <property type="molecule type" value="Genomic_DNA"/>
</dbReference>
<dbReference type="SUPFAM" id="SSF51445">
    <property type="entry name" value="(Trans)glycosidases"/>
    <property type="match status" value="1"/>
</dbReference>
<reference evidence="2 3" key="1">
    <citation type="submission" date="2019-08" db="EMBL/GenBank/DDBJ databases">
        <title>In-depth cultivation of the pig gut microbiome towards novel bacterial diversity and tailored functional studies.</title>
        <authorList>
            <person name="Wylensek D."/>
            <person name="Hitch T.C.A."/>
            <person name="Clavel T."/>
        </authorList>
    </citation>
    <scope>NUCLEOTIDE SEQUENCE [LARGE SCALE GENOMIC DNA]</scope>
    <source>
        <strain evidence="2 3">BBE-744-WT-12</strain>
    </source>
</reference>
<dbReference type="Gene3D" id="3.20.20.80">
    <property type="entry name" value="Glycosidases"/>
    <property type="match status" value="1"/>
</dbReference>
<dbReference type="GO" id="GO:0030246">
    <property type="term" value="F:carbohydrate binding"/>
    <property type="evidence" value="ECO:0007669"/>
    <property type="project" value="InterPro"/>
</dbReference>
<name>A0A844G318_9BACT</name>
<dbReference type="RefSeq" id="WP_154417566.1">
    <property type="nucleotide sequence ID" value="NZ_VUNS01000005.1"/>
</dbReference>
<dbReference type="GO" id="GO:0016052">
    <property type="term" value="P:carbohydrate catabolic process"/>
    <property type="evidence" value="ECO:0007669"/>
    <property type="project" value="InterPro"/>
</dbReference>
<dbReference type="AlphaFoldDB" id="A0A844G318"/>
<dbReference type="InterPro" id="IPR008979">
    <property type="entry name" value="Galactose-bd-like_sf"/>
</dbReference>